<evidence type="ECO:0000313" key="2">
    <source>
        <dbReference type="EMBL" id="AHY16752.1"/>
    </source>
</evidence>
<dbReference type="Proteomes" id="UP000025245">
    <property type="component" value="Chromosome"/>
</dbReference>
<dbReference type="AlphaFoldDB" id="A0A3L8G9Y0"/>
<name>A0A3L8G9Y0_STRIN</name>
<keyword evidence="4" id="KW-1185">Reference proteome</keyword>
<gene>
    <name evidence="3" type="ORF">DIY07_10195</name>
    <name evidence="2" type="ORF">DQ08_10015</name>
</gene>
<keyword evidence="1" id="KW-1133">Transmembrane helix</keyword>
<dbReference type="RefSeq" id="WP_003100472.1">
    <property type="nucleotide sequence ID" value="NZ_CP010783.1"/>
</dbReference>
<dbReference type="KEGG" id="siq:DQ08_10015"/>
<evidence type="ECO:0000256" key="1">
    <source>
        <dbReference type="SAM" id="Phobius"/>
    </source>
</evidence>
<keyword evidence="1" id="KW-0812">Transmembrane</keyword>
<evidence type="ECO:0000313" key="3">
    <source>
        <dbReference type="EMBL" id="RLU54556.1"/>
    </source>
</evidence>
<reference evidence="3 5" key="2">
    <citation type="submission" date="2018-06" db="EMBL/GenBank/DDBJ databases">
        <title>Mutators as drivers of adaptation in pathogenic bacteria and a risk factor for host jumps and vaccine escape.</title>
        <authorList>
            <person name="Barnes A.C."/>
            <person name="Silayeva O."/>
        </authorList>
    </citation>
    <scope>NUCLEOTIDE SEQUENCE [LARGE SCALE GENOMIC DNA]</scope>
    <source>
        <strain evidence="3 5">QMA0445</strain>
    </source>
</reference>
<evidence type="ECO:0000313" key="5">
    <source>
        <dbReference type="Proteomes" id="UP000269148"/>
    </source>
</evidence>
<feature type="transmembrane region" description="Helical" evidence="1">
    <location>
        <begin position="12"/>
        <end position="33"/>
    </location>
</feature>
<feature type="transmembrane region" description="Helical" evidence="1">
    <location>
        <begin position="45"/>
        <end position="74"/>
    </location>
</feature>
<evidence type="ECO:0000313" key="4">
    <source>
        <dbReference type="Proteomes" id="UP000025245"/>
    </source>
</evidence>
<dbReference type="KEGG" id="sio:DW64_10000"/>
<reference evidence="2 4" key="1">
    <citation type="journal article" date="2014" name="Genome Announc.">
        <title>Complete Genome Sequence of a Virulent Strain, Streptococcus iniae ISET0901, Isolated from Diseased Tilapia.</title>
        <authorList>
            <person name="Pridgeon J.W."/>
            <person name="Zhang D."/>
            <person name="Zhang L."/>
        </authorList>
    </citation>
    <scope>NUCLEOTIDE SEQUENCE [LARGE SCALE GENOMIC DNA]</scope>
    <source>
        <strain evidence="2 4">ISET0901</strain>
    </source>
</reference>
<dbReference type="OrthoDB" id="10003420at2"/>
<sequence length="81" mass="9436">MVQFIRKYKNNFIWILLFGIAGIVFKVTCKLLLTLLTRYPRTGHLFLILLFILAMVNNSSATLIFAILIIFTVIDLLDFKR</sequence>
<dbReference type="STRING" id="1346.BMF34_09960"/>
<dbReference type="EMBL" id="QLQD01000086">
    <property type="protein sequence ID" value="RLU54556.1"/>
    <property type="molecule type" value="Genomic_DNA"/>
</dbReference>
<dbReference type="KEGG" id="siz:SI82_09925"/>
<dbReference type="GeneID" id="35766593"/>
<dbReference type="Proteomes" id="UP000269148">
    <property type="component" value="Unassembled WGS sequence"/>
</dbReference>
<protein>
    <submittedName>
        <fullName evidence="3">Uncharacterized protein</fullName>
    </submittedName>
</protein>
<accession>A0A3L8G9Y0</accession>
<dbReference type="EMBL" id="CP007586">
    <property type="protein sequence ID" value="AHY16752.1"/>
    <property type="molecule type" value="Genomic_DNA"/>
</dbReference>
<keyword evidence="1" id="KW-0472">Membrane</keyword>
<organism evidence="3 5">
    <name type="scientific">Streptococcus iniae</name>
    <name type="common">Streptococcus shiloi</name>
    <dbReference type="NCBI Taxonomy" id="1346"/>
    <lineage>
        <taxon>Bacteria</taxon>
        <taxon>Bacillati</taxon>
        <taxon>Bacillota</taxon>
        <taxon>Bacilli</taxon>
        <taxon>Lactobacillales</taxon>
        <taxon>Streptococcaceae</taxon>
        <taxon>Streptococcus</taxon>
    </lineage>
</organism>
<proteinExistence type="predicted"/>